<evidence type="ECO:0000313" key="3">
    <source>
        <dbReference type="EMBL" id="GAA3989712.1"/>
    </source>
</evidence>
<feature type="region of interest" description="Disordered" evidence="1">
    <location>
        <begin position="1"/>
        <end position="22"/>
    </location>
</feature>
<dbReference type="InterPro" id="IPR001387">
    <property type="entry name" value="Cro/C1-type_HTH"/>
</dbReference>
<dbReference type="EMBL" id="BAABCQ010000083">
    <property type="protein sequence ID" value="GAA3989712.1"/>
    <property type="molecule type" value="Genomic_DNA"/>
</dbReference>
<dbReference type="Pfam" id="PF13560">
    <property type="entry name" value="HTH_31"/>
    <property type="match status" value="1"/>
</dbReference>
<evidence type="ECO:0000256" key="1">
    <source>
        <dbReference type="SAM" id="MobiDB-lite"/>
    </source>
</evidence>
<dbReference type="SMART" id="SM00530">
    <property type="entry name" value="HTH_XRE"/>
    <property type="match status" value="1"/>
</dbReference>
<gene>
    <name evidence="3" type="ORF">GCM10022384_42130</name>
</gene>
<dbReference type="Proteomes" id="UP001500034">
    <property type="component" value="Unassembled WGS sequence"/>
</dbReference>
<keyword evidence="4" id="KW-1185">Reference proteome</keyword>
<dbReference type="Gene3D" id="1.10.260.40">
    <property type="entry name" value="lambda repressor-like DNA-binding domains"/>
    <property type="match status" value="1"/>
</dbReference>
<dbReference type="InterPro" id="IPR010982">
    <property type="entry name" value="Lambda_DNA-bd_dom_sf"/>
</dbReference>
<accession>A0ABP7QXZ4</accession>
<evidence type="ECO:0000259" key="2">
    <source>
        <dbReference type="PROSITE" id="PS50943"/>
    </source>
</evidence>
<sequence>MRAVQETRETRNSRAVRTKEEGHDLPGAWSAYGRLPQHLRKRAGLNQQQLAEAIDYSPEQVSSVEQGRRPAKVAFTRAADRVLEAGGVLGVLQDEVDRAELPRFFRNFAVIEAEVGAASRTIRCWYRGCCRRRGTRGRCSRVTVHR</sequence>
<reference evidence="4" key="1">
    <citation type="journal article" date="2019" name="Int. J. Syst. Evol. Microbiol.">
        <title>The Global Catalogue of Microorganisms (GCM) 10K type strain sequencing project: providing services to taxonomists for standard genome sequencing and annotation.</title>
        <authorList>
            <consortium name="The Broad Institute Genomics Platform"/>
            <consortium name="The Broad Institute Genome Sequencing Center for Infectious Disease"/>
            <person name="Wu L."/>
            <person name="Ma J."/>
        </authorList>
    </citation>
    <scope>NUCLEOTIDE SEQUENCE [LARGE SCALE GENOMIC DNA]</scope>
    <source>
        <strain evidence="4">JCM 17027</strain>
    </source>
</reference>
<dbReference type="SUPFAM" id="SSF47413">
    <property type="entry name" value="lambda repressor-like DNA-binding domains"/>
    <property type="match status" value="1"/>
</dbReference>
<proteinExistence type="predicted"/>
<evidence type="ECO:0000313" key="4">
    <source>
        <dbReference type="Proteomes" id="UP001500034"/>
    </source>
</evidence>
<dbReference type="CDD" id="cd00093">
    <property type="entry name" value="HTH_XRE"/>
    <property type="match status" value="1"/>
</dbReference>
<protein>
    <recommendedName>
        <fullName evidence="2">HTH cro/C1-type domain-containing protein</fullName>
    </recommendedName>
</protein>
<comment type="caution">
    <text evidence="3">The sequence shown here is derived from an EMBL/GenBank/DDBJ whole genome shotgun (WGS) entry which is preliminary data.</text>
</comment>
<name>A0ABP7QXZ4_9ACTN</name>
<dbReference type="PROSITE" id="PS50943">
    <property type="entry name" value="HTH_CROC1"/>
    <property type="match status" value="1"/>
</dbReference>
<organism evidence="3 4">
    <name type="scientific">Streptomyces marokkonensis</name>
    <dbReference type="NCBI Taxonomy" id="324855"/>
    <lineage>
        <taxon>Bacteria</taxon>
        <taxon>Bacillati</taxon>
        <taxon>Actinomycetota</taxon>
        <taxon>Actinomycetes</taxon>
        <taxon>Kitasatosporales</taxon>
        <taxon>Streptomycetaceae</taxon>
        <taxon>Streptomyces</taxon>
    </lineage>
</organism>
<feature type="domain" description="HTH cro/C1-type" evidence="2">
    <location>
        <begin position="39"/>
        <end position="69"/>
    </location>
</feature>